<keyword evidence="2" id="KW-1185">Reference proteome</keyword>
<dbReference type="InterPro" id="IPR036397">
    <property type="entry name" value="RNaseH_sf"/>
</dbReference>
<name>A0A9Q3EPP9_9BASI</name>
<reference evidence="1" key="1">
    <citation type="submission" date="2021-03" db="EMBL/GenBank/DDBJ databases">
        <title>Draft genome sequence of rust myrtle Austropuccinia psidii MF-1, a brazilian biotype.</title>
        <authorList>
            <person name="Quecine M.C."/>
            <person name="Pachon D.M.R."/>
            <person name="Bonatelli M.L."/>
            <person name="Correr F.H."/>
            <person name="Franceschini L.M."/>
            <person name="Leite T.F."/>
            <person name="Margarido G.R.A."/>
            <person name="Almeida C.A."/>
            <person name="Ferrarezi J.A."/>
            <person name="Labate C.A."/>
        </authorList>
    </citation>
    <scope>NUCLEOTIDE SEQUENCE</scope>
    <source>
        <strain evidence="1">MF-1</strain>
    </source>
</reference>
<dbReference type="AlphaFoldDB" id="A0A9Q3EPP9"/>
<dbReference type="Gene3D" id="3.30.420.10">
    <property type="entry name" value="Ribonuclease H-like superfamily/Ribonuclease H"/>
    <property type="match status" value="1"/>
</dbReference>
<comment type="caution">
    <text evidence="1">The sequence shown here is derived from an EMBL/GenBank/DDBJ whole genome shotgun (WGS) entry which is preliminary data.</text>
</comment>
<dbReference type="GO" id="GO:0003676">
    <property type="term" value="F:nucleic acid binding"/>
    <property type="evidence" value="ECO:0007669"/>
    <property type="project" value="InterPro"/>
</dbReference>
<protein>
    <submittedName>
        <fullName evidence="1">Uncharacterized protein</fullName>
    </submittedName>
</protein>
<proteinExistence type="predicted"/>
<dbReference type="OrthoDB" id="2630497at2759"/>
<evidence type="ECO:0000313" key="2">
    <source>
        <dbReference type="Proteomes" id="UP000765509"/>
    </source>
</evidence>
<sequence length="117" mass="13783">MYVSYHQDDWNIWLPLPEFSYNNADNSSTKASPFFTIYGENPSFDSTQSFEDTPSEKVSKKIQLVQHIIKDKLESARRQFRKYADRNRKVSPDFKPGEKVWLTSKKIELTRTTKKLS</sequence>
<organism evidence="1 2">
    <name type="scientific">Austropuccinia psidii MF-1</name>
    <dbReference type="NCBI Taxonomy" id="1389203"/>
    <lineage>
        <taxon>Eukaryota</taxon>
        <taxon>Fungi</taxon>
        <taxon>Dikarya</taxon>
        <taxon>Basidiomycota</taxon>
        <taxon>Pucciniomycotina</taxon>
        <taxon>Pucciniomycetes</taxon>
        <taxon>Pucciniales</taxon>
        <taxon>Sphaerophragmiaceae</taxon>
        <taxon>Austropuccinia</taxon>
    </lineage>
</organism>
<dbReference type="EMBL" id="AVOT02029915">
    <property type="protein sequence ID" value="MBW0522920.1"/>
    <property type="molecule type" value="Genomic_DNA"/>
</dbReference>
<evidence type="ECO:0000313" key="1">
    <source>
        <dbReference type="EMBL" id="MBW0522920.1"/>
    </source>
</evidence>
<accession>A0A9Q3EPP9</accession>
<dbReference type="Proteomes" id="UP000765509">
    <property type="component" value="Unassembled WGS sequence"/>
</dbReference>
<gene>
    <name evidence="1" type="ORF">O181_062635</name>
</gene>